<evidence type="ECO:0000313" key="2">
    <source>
        <dbReference type="Proteomes" id="UP000198515"/>
    </source>
</evidence>
<organism evidence="1 2">
    <name type="scientific">Kosakonia oryziphila</name>
    <dbReference type="NCBI Taxonomy" id="1005667"/>
    <lineage>
        <taxon>Bacteria</taxon>
        <taxon>Pseudomonadati</taxon>
        <taxon>Pseudomonadota</taxon>
        <taxon>Gammaproteobacteria</taxon>
        <taxon>Enterobacterales</taxon>
        <taxon>Enterobacteriaceae</taxon>
        <taxon>Kosakonia</taxon>
    </lineage>
</organism>
<dbReference type="RefSeq" id="WP_090134086.1">
    <property type="nucleotide sequence ID" value="NZ_FMBC01000006.1"/>
</dbReference>
<keyword evidence="2" id="KW-1185">Reference proteome</keyword>
<accession>A0A1C4B476</accession>
<dbReference type="OrthoDB" id="6623729at2"/>
<evidence type="ECO:0000313" key="1">
    <source>
        <dbReference type="EMBL" id="SCC01656.1"/>
    </source>
</evidence>
<dbReference type="AlphaFoldDB" id="A0A1C4B476"/>
<sequence>MESEPRNFINSIVKNFKEAIGLINVLMLEPEEPDTLRLLHVKLDVIKAGIEQDIRLLTRANLDSNAMLCLYPIHNAMNALNYCLGILRHMPLNNQFYHDFEEVKHAVNALDAISGRVFTKPGNDE</sequence>
<gene>
    <name evidence="1" type="ORF">GA0061070_1006106</name>
</gene>
<reference evidence="2" key="1">
    <citation type="submission" date="2016-08" db="EMBL/GenBank/DDBJ databases">
        <authorList>
            <person name="Varghese N."/>
            <person name="Submissions Spin"/>
        </authorList>
    </citation>
    <scope>NUCLEOTIDE SEQUENCE [LARGE SCALE GENOMIC DNA]</scope>
    <source>
        <strain evidence="2">REICA_142</strain>
    </source>
</reference>
<dbReference type="Proteomes" id="UP000198515">
    <property type="component" value="Unassembled WGS sequence"/>
</dbReference>
<proteinExistence type="predicted"/>
<name>A0A1C4B476_9ENTR</name>
<protein>
    <submittedName>
        <fullName evidence="1">Uncharacterized protein</fullName>
    </submittedName>
</protein>
<dbReference type="EMBL" id="FMBC01000006">
    <property type="protein sequence ID" value="SCC01656.1"/>
    <property type="molecule type" value="Genomic_DNA"/>
</dbReference>